<dbReference type="PANTHER" id="PTHR43664">
    <property type="entry name" value="MONOAMINE OXIDASE-RELATED"/>
    <property type="match status" value="1"/>
</dbReference>
<dbReference type="Pfam" id="PF01575">
    <property type="entry name" value="MaoC_dehydratas"/>
    <property type="match status" value="1"/>
</dbReference>
<evidence type="ECO:0000313" key="3">
    <source>
        <dbReference type="Proteomes" id="UP000005258"/>
    </source>
</evidence>
<name>I3TX16_TISMK</name>
<dbReference type="HOGENOM" id="CLU_094876_1_0_5"/>
<geneLocation type="plasmid" evidence="2 3">
    <name>pTM3</name>
</geneLocation>
<dbReference type="SUPFAM" id="SSF54637">
    <property type="entry name" value="Thioesterase/thiol ester dehydrase-isomerase"/>
    <property type="match status" value="1"/>
</dbReference>
<proteinExistence type="predicted"/>
<keyword evidence="2" id="KW-0614">Plasmid</keyword>
<reference evidence="2 3" key="1">
    <citation type="journal article" date="2012" name="J. Am. Chem. Soc.">
        <title>Bacterial biosynthesis and maturation of the didemnin anti-cancer agents.</title>
        <authorList>
            <person name="Xu Y."/>
            <person name="Kersten R.D."/>
            <person name="Nam S.J."/>
            <person name="Lu L."/>
            <person name="Al-Suwailem A.M."/>
            <person name="Zheng H."/>
            <person name="Fenical W."/>
            <person name="Dorrestein P.C."/>
            <person name="Moore B.S."/>
            <person name="Qian P.Y."/>
        </authorList>
    </citation>
    <scope>NUCLEOTIDE SEQUENCE [LARGE SCALE GENOMIC DNA]</scope>
    <source>
        <strain evidence="2 3">KA081020-065</strain>
    </source>
</reference>
<dbReference type="Gene3D" id="3.10.129.10">
    <property type="entry name" value="Hotdog Thioesterase"/>
    <property type="match status" value="1"/>
</dbReference>
<organism evidence="2 3">
    <name type="scientific">Tistrella mobilis (strain KA081020-065)</name>
    <dbReference type="NCBI Taxonomy" id="1110502"/>
    <lineage>
        <taxon>Bacteria</taxon>
        <taxon>Pseudomonadati</taxon>
        <taxon>Pseudomonadota</taxon>
        <taxon>Alphaproteobacteria</taxon>
        <taxon>Geminicoccales</taxon>
        <taxon>Geminicoccaceae</taxon>
        <taxon>Tistrella</taxon>
    </lineage>
</organism>
<gene>
    <name evidence="2" type="ordered locus">TMO_c0694</name>
</gene>
<accession>I3TX16</accession>
<dbReference type="InterPro" id="IPR052342">
    <property type="entry name" value="MCH/BMMD"/>
</dbReference>
<feature type="domain" description="MaoC-like" evidence="1">
    <location>
        <begin position="21"/>
        <end position="113"/>
    </location>
</feature>
<evidence type="ECO:0000259" key="1">
    <source>
        <dbReference type="Pfam" id="PF01575"/>
    </source>
</evidence>
<dbReference type="KEGG" id="tmo:TMO_c0694"/>
<keyword evidence="3" id="KW-1185">Reference proteome</keyword>
<dbReference type="PANTHER" id="PTHR43664:SF1">
    <property type="entry name" value="BETA-METHYLMALYL-COA DEHYDRATASE"/>
    <property type="match status" value="1"/>
</dbReference>
<dbReference type="EMBL" id="CP003239">
    <property type="protein sequence ID" value="AFK57304.1"/>
    <property type="molecule type" value="Genomic_DNA"/>
</dbReference>
<evidence type="ECO:0000313" key="2">
    <source>
        <dbReference type="EMBL" id="AFK57304.1"/>
    </source>
</evidence>
<dbReference type="CDD" id="cd03454">
    <property type="entry name" value="YdeM"/>
    <property type="match status" value="1"/>
</dbReference>
<dbReference type="RefSeq" id="WP_014748293.1">
    <property type="nucleotide sequence ID" value="NC_017958.1"/>
</dbReference>
<protein>
    <submittedName>
        <fullName evidence="2">Acyl dehydratase</fullName>
    </submittedName>
</protein>
<dbReference type="Proteomes" id="UP000005258">
    <property type="component" value="Plasmid pTM3"/>
</dbReference>
<dbReference type="AlphaFoldDB" id="I3TX16"/>
<dbReference type="PATRIC" id="fig|1110502.3.peg.5569"/>
<dbReference type="InterPro" id="IPR029069">
    <property type="entry name" value="HotDog_dom_sf"/>
</dbReference>
<dbReference type="InterPro" id="IPR002539">
    <property type="entry name" value="MaoC-like_dom"/>
</dbReference>
<sequence length="158" mass="17369">MTAAADRYFEDFAKGEVFPLAGITVTESQIIDFALRFDPQPFHLDREAAARSPMGGLVASGFHTLALSFRLFIDRGLFRACSIGGAGLADVRWIRPIRPGDTLGGRVTVIDTRPIPDARDRGIGRFLFEMFNQDEEPVLSYVGSVVLRRRPAAQEVAG</sequence>